<evidence type="ECO:0000256" key="1">
    <source>
        <dbReference type="ARBA" id="ARBA00004502"/>
    </source>
</evidence>
<comment type="subcellular location">
    <subcellularLocation>
        <location evidence="1">Lipid droplet</location>
    </subcellularLocation>
</comment>
<dbReference type="SUPFAM" id="SSF53474">
    <property type="entry name" value="alpha/beta-Hydrolases"/>
    <property type="match status" value="1"/>
</dbReference>
<evidence type="ECO:0000313" key="5">
    <source>
        <dbReference type="EMBL" id="KAE8981673.1"/>
    </source>
</evidence>
<keyword evidence="4" id="KW-0378">Hydrolase</keyword>
<dbReference type="PANTHER" id="PTHR13390">
    <property type="entry name" value="LIPASE"/>
    <property type="match status" value="1"/>
</dbReference>
<evidence type="ECO:0000256" key="2">
    <source>
        <dbReference type="ARBA" id="ARBA00008300"/>
    </source>
</evidence>
<dbReference type="InterPro" id="IPR029058">
    <property type="entry name" value="AB_hydrolase_fold"/>
</dbReference>
<dbReference type="PANTHER" id="PTHR13390:SF0">
    <property type="entry name" value="LIPID DROPLET-ASSOCIATED HYDROLASE"/>
    <property type="match status" value="1"/>
</dbReference>
<proteinExistence type="inferred from homology"/>
<dbReference type="InterPro" id="IPR000073">
    <property type="entry name" value="AB_hydrolase_1"/>
</dbReference>
<dbReference type="Pfam" id="PF10230">
    <property type="entry name" value="LIDHydrolase"/>
    <property type="match status" value="1"/>
</dbReference>
<dbReference type="OrthoDB" id="448051at2759"/>
<keyword evidence="3" id="KW-0551">Lipid droplet</keyword>
<dbReference type="Proteomes" id="UP000435112">
    <property type="component" value="Unassembled WGS sequence"/>
</dbReference>
<organism evidence="5 6">
    <name type="scientific">Phytophthora rubi</name>
    <dbReference type="NCBI Taxonomy" id="129364"/>
    <lineage>
        <taxon>Eukaryota</taxon>
        <taxon>Sar</taxon>
        <taxon>Stramenopiles</taxon>
        <taxon>Oomycota</taxon>
        <taxon>Peronosporomycetes</taxon>
        <taxon>Peronosporales</taxon>
        <taxon>Peronosporaceae</taxon>
        <taxon>Phytophthora</taxon>
    </lineage>
</organism>
<dbReference type="InterPro" id="IPR019363">
    <property type="entry name" value="LDAH"/>
</dbReference>
<gene>
    <name evidence="5" type="ORF">PR002_g23754</name>
</gene>
<dbReference type="AlphaFoldDB" id="A0A6A3IQ58"/>
<dbReference type="GO" id="GO:0005811">
    <property type="term" value="C:lipid droplet"/>
    <property type="evidence" value="ECO:0007669"/>
    <property type="project" value="UniProtKB-SubCell"/>
</dbReference>
<accession>A0A6A3IQ58</accession>
<protein>
    <recommendedName>
        <fullName evidence="7">AB hydrolase-1 domain-containing protein</fullName>
    </recommendedName>
</protein>
<evidence type="ECO:0000256" key="4">
    <source>
        <dbReference type="ARBA" id="ARBA00022801"/>
    </source>
</evidence>
<dbReference type="GO" id="GO:0016298">
    <property type="term" value="F:lipase activity"/>
    <property type="evidence" value="ECO:0007669"/>
    <property type="project" value="InterPro"/>
</dbReference>
<evidence type="ECO:0000313" key="6">
    <source>
        <dbReference type="Proteomes" id="UP000435112"/>
    </source>
</evidence>
<dbReference type="GO" id="GO:0019915">
    <property type="term" value="P:lipid storage"/>
    <property type="evidence" value="ECO:0007669"/>
    <property type="project" value="InterPro"/>
</dbReference>
<name>A0A6A3IQ58_9STRA</name>
<sequence>MTSPSQVASFLENLKLQTQRHSVLAPLLALALARFVYHRRRGHLAQLRLHRALSRQLTTEFDPCRHDDAVSPSPIAAPTEEWHVVDEDGSQAQSLVYYPMERRSQESDKVLVLVIPGNPGVPFYYLPLMQEIVRTHGRRHEVRCLSHAGHFMPWKNNGRAFSLKEQLEHKAFYLSQRLRDDPTLKLVVIGHSIGSYFALDVARRFPQHVAKLVLMQPTIMHMALSPKGKQMMPLFNHYERGVTLVGAVEYLVPVTLRRWIVRRVVGSKTSETLQLASLSLVNSTVMRNVLGMAADEMKEVTELDEELVTRFEDKTLFVYSTVDEWVPAEFVQEYQVRFPNAQHRVVPQAHAFMMETNGTRDMAAHISQWVGDVLDAKQVREVDASVLG</sequence>
<dbReference type="EMBL" id="QXFU01002773">
    <property type="protein sequence ID" value="KAE8981673.1"/>
    <property type="molecule type" value="Genomic_DNA"/>
</dbReference>
<dbReference type="PRINTS" id="PR00111">
    <property type="entry name" value="ABHYDROLASE"/>
</dbReference>
<evidence type="ECO:0000256" key="3">
    <source>
        <dbReference type="ARBA" id="ARBA00022677"/>
    </source>
</evidence>
<comment type="similarity">
    <text evidence="2">Belongs to the AB hydrolase superfamily. LDAH family.</text>
</comment>
<dbReference type="Gene3D" id="3.40.50.1820">
    <property type="entry name" value="alpha/beta hydrolase"/>
    <property type="match status" value="1"/>
</dbReference>
<evidence type="ECO:0008006" key="7">
    <source>
        <dbReference type="Google" id="ProtNLM"/>
    </source>
</evidence>
<reference evidence="5 6" key="1">
    <citation type="submission" date="2018-09" db="EMBL/GenBank/DDBJ databases">
        <title>Genomic investigation of the strawberry pathogen Phytophthora fragariae indicates pathogenicity is determined by transcriptional variation in three key races.</title>
        <authorList>
            <person name="Adams T.M."/>
            <person name="Armitage A.D."/>
            <person name="Sobczyk M.K."/>
            <person name="Bates H.J."/>
            <person name="Dunwell J.M."/>
            <person name="Nellist C.F."/>
            <person name="Harrison R.J."/>
        </authorList>
    </citation>
    <scope>NUCLEOTIDE SEQUENCE [LARGE SCALE GENOMIC DNA]</scope>
    <source>
        <strain evidence="5 6">SCRP324</strain>
    </source>
</reference>
<comment type="caution">
    <text evidence="5">The sequence shown here is derived from an EMBL/GenBank/DDBJ whole genome shotgun (WGS) entry which is preliminary data.</text>
</comment>